<dbReference type="Gene3D" id="3.40.50.720">
    <property type="entry name" value="NAD(P)-binding Rossmann-like Domain"/>
    <property type="match status" value="1"/>
</dbReference>
<organism evidence="3 4">
    <name type="scientific">Fuerstiella marisgermanici</name>
    <dbReference type="NCBI Taxonomy" id="1891926"/>
    <lineage>
        <taxon>Bacteria</taxon>
        <taxon>Pseudomonadati</taxon>
        <taxon>Planctomycetota</taxon>
        <taxon>Planctomycetia</taxon>
        <taxon>Planctomycetales</taxon>
        <taxon>Planctomycetaceae</taxon>
        <taxon>Fuerstiella</taxon>
    </lineage>
</organism>
<dbReference type="PANTHER" id="PTHR43818">
    <property type="entry name" value="BCDNA.GH03377"/>
    <property type="match status" value="1"/>
</dbReference>
<dbReference type="Pfam" id="PF19051">
    <property type="entry name" value="GFO_IDH_MocA_C2"/>
    <property type="match status" value="1"/>
</dbReference>
<dbReference type="SUPFAM" id="SSF55347">
    <property type="entry name" value="Glyceraldehyde-3-phosphate dehydrogenase-like, C-terminal domain"/>
    <property type="match status" value="1"/>
</dbReference>
<dbReference type="InterPro" id="IPR019546">
    <property type="entry name" value="TAT_signal_bac_arc"/>
</dbReference>
<dbReference type="GO" id="GO:0000166">
    <property type="term" value="F:nucleotide binding"/>
    <property type="evidence" value="ECO:0007669"/>
    <property type="project" value="InterPro"/>
</dbReference>
<dbReference type="SUPFAM" id="SSF51735">
    <property type="entry name" value="NAD(P)-binding Rossmann-fold domains"/>
    <property type="match status" value="1"/>
</dbReference>
<gene>
    <name evidence="3" type="primary">iolG_18</name>
    <name evidence="3" type="ORF">Fuma_04940</name>
</gene>
<dbReference type="STRING" id="1891926.Fuma_04940"/>
<dbReference type="Proteomes" id="UP000187735">
    <property type="component" value="Chromosome"/>
</dbReference>
<dbReference type="EMBL" id="CP017641">
    <property type="protein sequence ID" value="APZ95284.1"/>
    <property type="molecule type" value="Genomic_DNA"/>
</dbReference>
<feature type="domain" description="Gfo/Idh/MocA-like oxidoreductase N-terminal" evidence="1">
    <location>
        <begin position="41"/>
        <end position="157"/>
    </location>
</feature>
<dbReference type="OrthoDB" id="255433at2"/>
<dbReference type="NCBIfam" id="TIGR01409">
    <property type="entry name" value="TAT_signal_seq"/>
    <property type="match status" value="1"/>
</dbReference>
<dbReference type="InterPro" id="IPR036291">
    <property type="entry name" value="NAD(P)-bd_dom_sf"/>
</dbReference>
<accession>A0A1P8WMK4</accession>
<dbReference type="Pfam" id="PF01408">
    <property type="entry name" value="GFO_IDH_MocA"/>
    <property type="match status" value="1"/>
</dbReference>
<dbReference type="InterPro" id="IPR006311">
    <property type="entry name" value="TAT_signal"/>
</dbReference>
<dbReference type="PANTHER" id="PTHR43818:SF10">
    <property type="entry name" value="NADH-DEPENDENT DEHYDROGENASE-RELATED"/>
    <property type="match status" value="1"/>
</dbReference>
<dbReference type="Gene3D" id="3.30.360.10">
    <property type="entry name" value="Dihydrodipicolinate Reductase, domain 2"/>
    <property type="match status" value="1"/>
</dbReference>
<dbReference type="GO" id="GO:0050112">
    <property type="term" value="F:inositol 2-dehydrogenase (NAD+) activity"/>
    <property type="evidence" value="ECO:0007669"/>
    <property type="project" value="UniProtKB-EC"/>
</dbReference>
<dbReference type="RefSeq" id="WP_077026470.1">
    <property type="nucleotide sequence ID" value="NZ_CP017641.1"/>
</dbReference>
<keyword evidence="3" id="KW-0560">Oxidoreductase</keyword>
<evidence type="ECO:0000313" key="3">
    <source>
        <dbReference type="EMBL" id="APZ95284.1"/>
    </source>
</evidence>
<dbReference type="EC" id="1.1.1.18" evidence="3"/>
<dbReference type="InterPro" id="IPR050463">
    <property type="entry name" value="Gfo/Idh/MocA_oxidrdct_glycsds"/>
</dbReference>
<dbReference type="KEGG" id="fmr:Fuma_04940"/>
<dbReference type="AlphaFoldDB" id="A0A1P8WMK4"/>
<sequence length="449" mass="49963">MSEPNATRRTFLQTTAAAAGTLAATAYVSGDEAKKSPKDKLRIAVIGCGGRGGSNLKGVSSEEIVALCDVNQQNLSRAKDAHPKARTVIDYRHLYDNADDFDAVVVSTPEHTHAFATLPALQLGKHVYCEKPLTHSVYEARVIREAAVKAGVATQMGTQIHAGDNYRRAVEIVHSGAIGPVRECHVWVDRAWGRQSKADAERNNDRVYAEERPTTADPIPEGLNWDLWLGPAPYRPFNNVYFPGSKWYRWWDFGNGTMSDLGSHWIDLAFWALKLESPLTIEASGPPPHAEIAPASMQVKYEYGARGDMPAVDVHWYQGDNKPKIWTDGKIPQWRSGVLFVGDNGMLLSDYGKHMILLDQKVQEFQRPEPFIPKSLGHHAEWIHAAKTGAPTTCNFEYAGWLTEANHLGNVAYRTGKKLEWDAAAMKATNAPEADQFIRREYRDGWSLT</sequence>
<evidence type="ECO:0000259" key="1">
    <source>
        <dbReference type="Pfam" id="PF01408"/>
    </source>
</evidence>
<keyword evidence="4" id="KW-1185">Reference proteome</keyword>
<reference evidence="3 4" key="1">
    <citation type="journal article" date="2016" name="Front. Microbiol.">
        <title>Fuerstia marisgermanicae gen. nov., sp. nov., an Unusual Member of the Phylum Planctomycetes from the German Wadden Sea.</title>
        <authorList>
            <person name="Kohn T."/>
            <person name="Heuer A."/>
            <person name="Jogler M."/>
            <person name="Vollmers J."/>
            <person name="Boedeker C."/>
            <person name="Bunk B."/>
            <person name="Rast P."/>
            <person name="Borchert D."/>
            <person name="Glockner I."/>
            <person name="Freese H.M."/>
            <person name="Klenk H.P."/>
            <person name="Overmann J."/>
            <person name="Kaster A.K."/>
            <person name="Rohde M."/>
            <person name="Wiegand S."/>
            <person name="Jogler C."/>
        </authorList>
    </citation>
    <scope>NUCLEOTIDE SEQUENCE [LARGE SCALE GENOMIC DNA]</scope>
    <source>
        <strain evidence="3 4">NH11</strain>
    </source>
</reference>
<dbReference type="InterPro" id="IPR043906">
    <property type="entry name" value="Gfo/Idh/MocA_OxRdtase_bact_C"/>
</dbReference>
<name>A0A1P8WMK4_9PLAN</name>
<proteinExistence type="predicted"/>
<dbReference type="PROSITE" id="PS51318">
    <property type="entry name" value="TAT"/>
    <property type="match status" value="1"/>
</dbReference>
<evidence type="ECO:0000259" key="2">
    <source>
        <dbReference type="Pfam" id="PF19051"/>
    </source>
</evidence>
<dbReference type="InterPro" id="IPR000683">
    <property type="entry name" value="Gfo/Idh/MocA-like_OxRdtase_N"/>
</dbReference>
<evidence type="ECO:0000313" key="4">
    <source>
        <dbReference type="Proteomes" id="UP000187735"/>
    </source>
</evidence>
<protein>
    <submittedName>
        <fullName evidence="3">Inositol 2-dehydrogenase</fullName>
        <ecNumber evidence="3">1.1.1.18</ecNumber>
    </submittedName>
</protein>
<feature type="domain" description="Gfo/Idh/MocA-like oxidoreductase bacterial type C-terminal" evidence="2">
    <location>
        <begin position="215"/>
        <end position="447"/>
    </location>
</feature>